<evidence type="ECO:0000313" key="2">
    <source>
        <dbReference type="EMBL" id="MEN2752516.1"/>
    </source>
</evidence>
<keyword evidence="3" id="KW-1185">Reference proteome</keyword>
<protein>
    <submittedName>
        <fullName evidence="2">Uncharacterized protein</fullName>
    </submittedName>
</protein>
<feature type="transmembrane region" description="Helical" evidence="1">
    <location>
        <begin position="12"/>
        <end position="37"/>
    </location>
</feature>
<evidence type="ECO:0000313" key="3">
    <source>
        <dbReference type="Proteomes" id="UP001461960"/>
    </source>
</evidence>
<reference evidence="2 3" key="1">
    <citation type="submission" date="2024-05" db="EMBL/GenBank/DDBJ databases">
        <authorList>
            <person name="Kim H.-Y."/>
            <person name="Kim E."/>
            <person name="Cai Y."/>
            <person name="Yang S.-M."/>
            <person name="Lee W."/>
        </authorList>
    </citation>
    <scope>NUCLEOTIDE SEQUENCE [LARGE SCALE GENOMIC DNA]</scope>
    <source>
        <strain evidence="2 3">FBL11</strain>
    </source>
</reference>
<gene>
    <name evidence="2" type="ORF">AAIR29_12840</name>
</gene>
<dbReference type="RefSeq" id="WP_345832590.1">
    <property type="nucleotide sequence ID" value="NZ_JBDGHN010000008.1"/>
</dbReference>
<feature type="transmembrane region" description="Helical" evidence="1">
    <location>
        <begin position="308"/>
        <end position="331"/>
    </location>
</feature>
<name>A0ABU9XAS8_9GAMM</name>
<feature type="transmembrane region" description="Helical" evidence="1">
    <location>
        <begin position="92"/>
        <end position="112"/>
    </location>
</feature>
<keyword evidence="1" id="KW-0472">Membrane</keyword>
<keyword evidence="1" id="KW-0812">Transmembrane</keyword>
<accession>A0ABU9XAS8</accession>
<dbReference type="Proteomes" id="UP001461960">
    <property type="component" value="Unassembled WGS sequence"/>
</dbReference>
<dbReference type="EMBL" id="JBDGHN010000008">
    <property type="protein sequence ID" value="MEN2752516.1"/>
    <property type="molecule type" value="Genomic_DNA"/>
</dbReference>
<evidence type="ECO:0000256" key="1">
    <source>
        <dbReference type="SAM" id="Phobius"/>
    </source>
</evidence>
<proteinExistence type="predicted"/>
<organism evidence="2 3">
    <name type="scientific">Psychrobacter saeujeotis</name>
    <dbReference type="NCBI Taxonomy" id="3143436"/>
    <lineage>
        <taxon>Bacteria</taxon>
        <taxon>Pseudomonadati</taxon>
        <taxon>Pseudomonadota</taxon>
        <taxon>Gammaproteobacteria</taxon>
        <taxon>Moraxellales</taxon>
        <taxon>Moraxellaceae</taxon>
        <taxon>Psychrobacter</taxon>
    </lineage>
</organism>
<feature type="transmembrane region" description="Helical" evidence="1">
    <location>
        <begin position="49"/>
        <end position="72"/>
    </location>
</feature>
<keyword evidence="1" id="KW-1133">Transmembrane helix</keyword>
<sequence>MLPTYTPQRRPSWRGVLAGLIMGLLVVMAMIAIALILSSFIPFDLKGTSIAAGIYAAITALVSAYVAGYFAIKYSAPEALFGDGTDVDQKDATLTGMLTAALIVLVTTFFTLSSATGILATAGNAVGGTVSTVAKTAGGVAAAGTSAASTAAIAAPDSTVTQVQQKAQEVYQTVSGNISKADISAMVAKNTQDLNDQQIQATTNVLDEMINETKTDVTDMDFTSIDTWRNIDEYAKQRMASIEQTLKGPELINRLQQEGLSEVQATEVRSEVVQSFNEYKTKTEQYIAQAQQTVDQNLQQAEDVARKAALYSGLFWLISTILTFIAATMGAKSAATKHRLDKPIVTWGDNVR</sequence>
<comment type="caution">
    <text evidence="2">The sequence shown here is derived from an EMBL/GenBank/DDBJ whole genome shotgun (WGS) entry which is preliminary data.</text>
</comment>